<dbReference type="Proteomes" id="UP000244090">
    <property type="component" value="Unassembled WGS sequence"/>
</dbReference>
<evidence type="ECO:0008006" key="4">
    <source>
        <dbReference type="Google" id="ProtNLM"/>
    </source>
</evidence>
<evidence type="ECO:0000256" key="1">
    <source>
        <dbReference type="SAM" id="SignalP"/>
    </source>
</evidence>
<gene>
    <name evidence="2" type="ORF">C8N46_104287</name>
</gene>
<dbReference type="InterPro" id="IPR011250">
    <property type="entry name" value="OMP/PagP_B-barrel"/>
</dbReference>
<evidence type="ECO:0000313" key="3">
    <source>
        <dbReference type="Proteomes" id="UP000244090"/>
    </source>
</evidence>
<dbReference type="Gene3D" id="2.40.160.20">
    <property type="match status" value="1"/>
</dbReference>
<dbReference type="SUPFAM" id="SSF56925">
    <property type="entry name" value="OMPA-like"/>
    <property type="match status" value="1"/>
</dbReference>
<name>A0A2T6C000_9FLAO</name>
<accession>A0A2T6C000</accession>
<reference evidence="2 3" key="1">
    <citation type="submission" date="2018-04" db="EMBL/GenBank/DDBJ databases">
        <title>Genomic Encyclopedia of Archaeal and Bacterial Type Strains, Phase II (KMG-II): from individual species to whole genera.</title>
        <authorList>
            <person name="Goeker M."/>
        </authorList>
    </citation>
    <scope>NUCLEOTIDE SEQUENCE [LARGE SCALE GENOMIC DNA]</scope>
    <source>
        <strain evidence="2 3">DSM 25731</strain>
    </source>
</reference>
<feature type="chain" id="PRO_5015525507" description="Outer membrane protein" evidence="1">
    <location>
        <begin position="19"/>
        <end position="157"/>
    </location>
</feature>
<dbReference type="AlphaFoldDB" id="A0A2T6C000"/>
<sequence>MKKLVILGVLFVGFSASAQQIADNAIGLRIGGNNGFGTEISYQRALWSNNRLELDLGWKDSDAYDAYKLTGLYQWIWNIDDGFHWYAGAGGGIGSWKSNRNLTNDGVYAFLAGDVGIAYSFEFPLQLSLDVRPEIGFDNGFNDDLNFDLALGVRYQF</sequence>
<proteinExistence type="predicted"/>
<comment type="caution">
    <text evidence="2">The sequence shown here is derived from an EMBL/GenBank/DDBJ whole genome shotgun (WGS) entry which is preliminary data.</text>
</comment>
<evidence type="ECO:0000313" key="2">
    <source>
        <dbReference type="EMBL" id="PTX61644.1"/>
    </source>
</evidence>
<organism evidence="2 3">
    <name type="scientific">Kordia periserrulae</name>
    <dbReference type="NCBI Taxonomy" id="701523"/>
    <lineage>
        <taxon>Bacteria</taxon>
        <taxon>Pseudomonadati</taxon>
        <taxon>Bacteroidota</taxon>
        <taxon>Flavobacteriia</taxon>
        <taxon>Flavobacteriales</taxon>
        <taxon>Flavobacteriaceae</taxon>
        <taxon>Kordia</taxon>
    </lineage>
</organism>
<keyword evidence="1" id="KW-0732">Signal</keyword>
<dbReference type="OrthoDB" id="978645at2"/>
<protein>
    <recommendedName>
        <fullName evidence="4">Outer membrane protein</fullName>
    </recommendedName>
</protein>
<dbReference type="EMBL" id="QBKT01000004">
    <property type="protein sequence ID" value="PTX61644.1"/>
    <property type="molecule type" value="Genomic_DNA"/>
</dbReference>
<keyword evidence="3" id="KW-1185">Reference proteome</keyword>
<feature type="signal peptide" evidence="1">
    <location>
        <begin position="1"/>
        <end position="18"/>
    </location>
</feature>
<dbReference type="RefSeq" id="WP_108114860.1">
    <property type="nucleotide sequence ID" value="NZ_QBKT01000004.1"/>
</dbReference>